<dbReference type="HAMAP" id="MF_00272">
    <property type="entry name" value="GcvH"/>
    <property type="match status" value="1"/>
</dbReference>
<dbReference type="PANTHER" id="PTHR11715:SF3">
    <property type="entry name" value="GLYCINE CLEAVAGE SYSTEM H PROTEIN-RELATED"/>
    <property type="match status" value="1"/>
</dbReference>
<evidence type="ECO:0000313" key="7">
    <source>
        <dbReference type="Proteomes" id="UP000186406"/>
    </source>
</evidence>
<evidence type="ECO:0000256" key="2">
    <source>
        <dbReference type="ARBA" id="ARBA00022823"/>
    </source>
</evidence>
<dbReference type="NCBIfam" id="TIGR00527">
    <property type="entry name" value="gcvH"/>
    <property type="match status" value="1"/>
</dbReference>
<gene>
    <name evidence="3" type="primary">gcvH</name>
    <name evidence="6" type="ORF">SAMN02745172_00158</name>
</gene>
<dbReference type="CDD" id="cd06848">
    <property type="entry name" value="GCS_H"/>
    <property type="match status" value="1"/>
</dbReference>
<dbReference type="Gene3D" id="2.40.50.100">
    <property type="match status" value="1"/>
</dbReference>
<dbReference type="OrthoDB" id="9796712at2"/>
<dbReference type="GO" id="GO:0005960">
    <property type="term" value="C:glycine cleavage complex"/>
    <property type="evidence" value="ECO:0007669"/>
    <property type="project" value="InterPro"/>
</dbReference>
<dbReference type="NCBIfam" id="NF002270">
    <property type="entry name" value="PRK01202.1"/>
    <property type="match status" value="1"/>
</dbReference>
<organism evidence="6 7">
    <name type="scientific">Pseudoxanthobacter soli DSM 19599</name>
    <dbReference type="NCBI Taxonomy" id="1123029"/>
    <lineage>
        <taxon>Bacteria</taxon>
        <taxon>Pseudomonadati</taxon>
        <taxon>Pseudomonadota</taxon>
        <taxon>Alphaproteobacteria</taxon>
        <taxon>Hyphomicrobiales</taxon>
        <taxon>Segnochrobactraceae</taxon>
        <taxon>Pseudoxanthobacter</taxon>
    </lineage>
</organism>
<comment type="function">
    <text evidence="3">The glycine cleavage system catalyzes the degradation of glycine. The H protein shuttles the methylamine group of glycine from the P protein to the T protein.</text>
</comment>
<dbReference type="InterPro" id="IPR002930">
    <property type="entry name" value="GCV_H"/>
</dbReference>
<evidence type="ECO:0000259" key="5">
    <source>
        <dbReference type="PROSITE" id="PS50968"/>
    </source>
</evidence>
<dbReference type="Pfam" id="PF01597">
    <property type="entry name" value="GCV_H"/>
    <property type="match status" value="1"/>
</dbReference>
<evidence type="ECO:0000313" key="6">
    <source>
        <dbReference type="EMBL" id="SHO60053.1"/>
    </source>
</evidence>
<name>A0A1M7Z529_9HYPH</name>
<feature type="domain" description="Lipoyl-binding" evidence="5">
    <location>
        <begin position="18"/>
        <end position="100"/>
    </location>
</feature>
<evidence type="ECO:0000256" key="3">
    <source>
        <dbReference type="HAMAP-Rule" id="MF_00272"/>
    </source>
</evidence>
<dbReference type="GO" id="GO:0009249">
    <property type="term" value="P:protein lipoylation"/>
    <property type="evidence" value="ECO:0007669"/>
    <property type="project" value="TreeGrafter"/>
</dbReference>
<evidence type="ECO:0000256" key="4">
    <source>
        <dbReference type="PIRSR" id="PIRSR617453-50"/>
    </source>
</evidence>
<feature type="modified residue" description="N6-lipoyllysine" evidence="3 4">
    <location>
        <position position="59"/>
    </location>
</feature>
<comment type="subunit">
    <text evidence="3">The glycine cleavage system is composed of four proteins: P, T, L and H.</text>
</comment>
<keyword evidence="2 3" id="KW-0450">Lipoyl</keyword>
<dbReference type="InterPro" id="IPR011053">
    <property type="entry name" value="Single_hybrid_motif"/>
</dbReference>
<dbReference type="AlphaFoldDB" id="A0A1M7Z529"/>
<protein>
    <recommendedName>
        <fullName evidence="3">Glycine cleavage system H protein</fullName>
    </recommendedName>
</protein>
<comment type="cofactor">
    <cofactor evidence="3">
        <name>(R)-lipoate</name>
        <dbReference type="ChEBI" id="CHEBI:83088"/>
    </cofactor>
    <text evidence="3">Binds 1 lipoyl cofactor covalently.</text>
</comment>
<dbReference type="InterPro" id="IPR000089">
    <property type="entry name" value="Biotin_lipoyl"/>
</dbReference>
<dbReference type="EMBL" id="FRXO01000001">
    <property type="protein sequence ID" value="SHO60053.1"/>
    <property type="molecule type" value="Genomic_DNA"/>
</dbReference>
<proteinExistence type="inferred from homology"/>
<evidence type="ECO:0000256" key="1">
    <source>
        <dbReference type="ARBA" id="ARBA00009249"/>
    </source>
</evidence>
<accession>A0A1M7Z529</accession>
<comment type="similarity">
    <text evidence="1 3">Belongs to the GcvH family.</text>
</comment>
<sequence length="123" mass="13309">MSVLFTPDHEWLKIEGDVATVGITTYAQSQLGDVVFVELPEIGRSFNKGDDAAVVESVKAASEVYAPVSGEVVEANTALPDAPQTVNEAPEGDGWFFKIRLADKAELDELMDQAAYQAYLDTL</sequence>
<dbReference type="PANTHER" id="PTHR11715">
    <property type="entry name" value="GLYCINE CLEAVAGE SYSTEM H PROTEIN"/>
    <property type="match status" value="1"/>
</dbReference>
<dbReference type="RefSeq" id="WP_073625317.1">
    <property type="nucleotide sequence ID" value="NZ_FRXO01000001.1"/>
</dbReference>
<dbReference type="Proteomes" id="UP000186406">
    <property type="component" value="Unassembled WGS sequence"/>
</dbReference>
<dbReference type="STRING" id="1123029.SAMN02745172_00158"/>
<dbReference type="GO" id="GO:0005829">
    <property type="term" value="C:cytosol"/>
    <property type="evidence" value="ECO:0007669"/>
    <property type="project" value="TreeGrafter"/>
</dbReference>
<dbReference type="GO" id="GO:0019464">
    <property type="term" value="P:glycine decarboxylation via glycine cleavage system"/>
    <property type="evidence" value="ECO:0007669"/>
    <property type="project" value="UniProtKB-UniRule"/>
</dbReference>
<dbReference type="InterPro" id="IPR017453">
    <property type="entry name" value="GCV_H_sub"/>
</dbReference>
<dbReference type="PROSITE" id="PS00189">
    <property type="entry name" value="LIPOYL"/>
    <property type="match status" value="1"/>
</dbReference>
<keyword evidence="7" id="KW-1185">Reference proteome</keyword>
<dbReference type="SUPFAM" id="SSF51230">
    <property type="entry name" value="Single hybrid motif"/>
    <property type="match status" value="1"/>
</dbReference>
<reference evidence="6 7" key="1">
    <citation type="submission" date="2016-12" db="EMBL/GenBank/DDBJ databases">
        <authorList>
            <person name="Song W.-J."/>
            <person name="Kurnit D.M."/>
        </authorList>
    </citation>
    <scope>NUCLEOTIDE SEQUENCE [LARGE SCALE GENOMIC DNA]</scope>
    <source>
        <strain evidence="6 7">DSM 19599</strain>
    </source>
</reference>
<dbReference type="InterPro" id="IPR003016">
    <property type="entry name" value="2-oxoA_DH_lipoyl-BS"/>
</dbReference>
<dbReference type="PROSITE" id="PS50968">
    <property type="entry name" value="BIOTINYL_LIPOYL"/>
    <property type="match status" value="1"/>
</dbReference>
<dbReference type="InterPro" id="IPR033753">
    <property type="entry name" value="GCV_H/Fam206"/>
</dbReference>